<protein>
    <recommendedName>
        <fullName evidence="2">C_GCAxxG_C_C family protein</fullName>
    </recommendedName>
</protein>
<reference evidence="1" key="1">
    <citation type="submission" date="2019-08" db="EMBL/GenBank/DDBJ databases">
        <authorList>
            <person name="Kucharzyk K."/>
            <person name="Murdoch R.W."/>
            <person name="Higgins S."/>
            <person name="Loffler F."/>
        </authorList>
    </citation>
    <scope>NUCLEOTIDE SEQUENCE</scope>
</reference>
<dbReference type="Pfam" id="PF09719">
    <property type="entry name" value="C_GCAxxG_C_C"/>
    <property type="match status" value="1"/>
</dbReference>
<evidence type="ECO:0008006" key="2">
    <source>
        <dbReference type="Google" id="ProtNLM"/>
    </source>
</evidence>
<accession>A0A644UHT4</accession>
<gene>
    <name evidence="1" type="ORF">SDC9_24306</name>
</gene>
<proteinExistence type="predicted"/>
<name>A0A644UHT4_9ZZZZ</name>
<dbReference type="AlphaFoldDB" id="A0A644UHT4"/>
<dbReference type="InterPro" id="IPR010181">
    <property type="entry name" value="CGCAxxGCC_motif"/>
</dbReference>
<sequence length="135" mass="14869">MKLKELLAKGYGNTMDLNCAEKIVYGANWAYDLKLAPESLKLSAGFGGGMGVESVCGALTGAIMVLSHLYVKQNSHESTRIKELESEFINAFQKELGFSDCKNLKATYRNDEVKCNPIIFKAAEILDTIVEREGL</sequence>
<dbReference type="NCBIfam" id="TIGR01909">
    <property type="entry name" value="C_GCAxxG_C_C"/>
    <property type="match status" value="1"/>
</dbReference>
<organism evidence="1">
    <name type="scientific">bioreactor metagenome</name>
    <dbReference type="NCBI Taxonomy" id="1076179"/>
    <lineage>
        <taxon>unclassified sequences</taxon>
        <taxon>metagenomes</taxon>
        <taxon>ecological metagenomes</taxon>
    </lineage>
</organism>
<comment type="caution">
    <text evidence="1">The sequence shown here is derived from an EMBL/GenBank/DDBJ whole genome shotgun (WGS) entry which is preliminary data.</text>
</comment>
<evidence type="ECO:0000313" key="1">
    <source>
        <dbReference type="EMBL" id="MPL78441.1"/>
    </source>
</evidence>
<dbReference type="EMBL" id="VSSQ01000116">
    <property type="protein sequence ID" value="MPL78441.1"/>
    <property type="molecule type" value="Genomic_DNA"/>
</dbReference>